<dbReference type="GO" id="GO:0002161">
    <property type="term" value="F:aminoacyl-tRNA deacylase activity"/>
    <property type="evidence" value="ECO:0007669"/>
    <property type="project" value="InterPro"/>
</dbReference>
<evidence type="ECO:0000256" key="9">
    <source>
        <dbReference type="HAMAP-Rule" id="MF_00049"/>
    </source>
</evidence>
<feature type="binding site" evidence="9">
    <location>
        <position position="752"/>
    </location>
    <ligand>
        <name>ATP</name>
        <dbReference type="ChEBI" id="CHEBI:30616"/>
    </ligand>
</feature>
<dbReference type="FunFam" id="3.40.50.620:FF:000060">
    <property type="entry name" value="Leucine--tRNA ligase"/>
    <property type="match status" value="1"/>
</dbReference>
<accession>A0A1G7E6Z3</accession>
<name>A0A1G7E6Z3_9ACTO</name>
<dbReference type="SUPFAM" id="SSF47323">
    <property type="entry name" value="Anticodon-binding domain of a subclass of class I aminoacyl-tRNA synthetases"/>
    <property type="match status" value="1"/>
</dbReference>
<keyword evidence="5 9" id="KW-0067">ATP-binding</keyword>
<evidence type="ECO:0000256" key="6">
    <source>
        <dbReference type="ARBA" id="ARBA00022917"/>
    </source>
</evidence>
<evidence type="ECO:0000259" key="13">
    <source>
        <dbReference type="Pfam" id="PF09334"/>
    </source>
</evidence>
<keyword evidence="2 9" id="KW-0963">Cytoplasm</keyword>
<feature type="short sequence motif" description="'KMSKS' region" evidence="9">
    <location>
        <begin position="749"/>
        <end position="753"/>
    </location>
</feature>
<dbReference type="Pfam" id="PF09334">
    <property type="entry name" value="tRNA-synt_1g"/>
    <property type="match status" value="1"/>
</dbReference>
<dbReference type="InterPro" id="IPR015413">
    <property type="entry name" value="Methionyl/Leucyl_tRNA_Synth"/>
</dbReference>
<keyword evidence="3 9" id="KW-0436">Ligase</keyword>
<keyword evidence="7 9" id="KW-0030">Aminoacyl-tRNA synthetase</keyword>
<organism evidence="16 18">
    <name type="scientific">Actinobaculum suis</name>
    <dbReference type="NCBI Taxonomy" id="1657"/>
    <lineage>
        <taxon>Bacteria</taxon>
        <taxon>Bacillati</taxon>
        <taxon>Actinomycetota</taxon>
        <taxon>Actinomycetes</taxon>
        <taxon>Actinomycetales</taxon>
        <taxon>Actinomycetaceae</taxon>
        <taxon>Actinobaculum</taxon>
    </lineage>
</organism>
<feature type="domain" description="Leucyl-tRNA synthetase editing" evidence="14">
    <location>
        <begin position="295"/>
        <end position="343"/>
    </location>
</feature>
<dbReference type="InterPro" id="IPR001412">
    <property type="entry name" value="aa-tRNA-synth_I_CS"/>
</dbReference>
<evidence type="ECO:0000256" key="4">
    <source>
        <dbReference type="ARBA" id="ARBA00022741"/>
    </source>
</evidence>
<evidence type="ECO:0000256" key="2">
    <source>
        <dbReference type="ARBA" id="ARBA00022490"/>
    </source>
</evidence>
<dbReference type="PRINTS" id="PR00985">
    <property type="entry name" value="TRNASYNTHLEU"/>
</dbReference>
<dbReference type="AlphaFoldDB" id="A0A1G7E6Z3"/>
<dbReference type="GO" id="GO:0005524">
    <property type="term" value="F:ATP binding"/>
    <property type="evidence" value="ECO:0007669"/>
    <property type="project" value="UniProtKB-UniRule"/>
</dbReference>
<dbReference type="SUPFAM" id="SSF50677">
    <property type="entry name" value="ValRS/IleRS/LeuRS editing domain"/>
    <property type="match status" value="1"/>
</dbReference>
<dbReference type="Proteomes" id="UP000269974">
    <property type="component" value="Unassembled WGS sequence"/>
</dbReference>
<comment type="catalytic activity">
    <reaction evidence="8 9">
        <text>tRNA(Leu) + L-leucine + ATP = L-leucyl-tRNA(Leu) + AMP + diphosphate</text>
        <dbReference type="Rhea" id="RHEA:11688"/>
        <dbReference type="Rhea" id="RHEA-COMP:9613"/>
        <dbReference type="Rhea" id="RHEA-COMP:9622"/>
        <dbReference type="ChEBI" id="CHEBI:30616"/>
        <dbReference type="ChEBI" id="CHEBI:33019"/>
        <dbReference type="ChEBI" id="CHEBI:57427"/>
        <dbReference type="ChEBI" id="CHEBI:78442"/>
        <dbReference type="ChEBI" id="CHEBI:78494"/>
        <dbReference type="ChEBI" id="CHEBI:456215"/>
        <dbReference type="EC" id="6.1.1.4"/>
    </reaction>
</comment>
<evidence type="ECO:0000313" key="18">
    <source>
        <dbReference type="Proteomes" id="UP000182744"/>
    </source>
</evidence>
<evidence type="ECO:0000259" key="14">
    <source>
        <dbReference type="Pfam" id="PF13603"/>
    </source>
</evidence>
<evidence type="ECO:0000313" key="19">
    <source>
        <dbReference type="Proteomes" id="UP000269974"/>
    </source>
</evidence>
<evidence type="ECO:0000256" key="5">
    <source>
        <dbReference type="ARBA" id="ARBA00022840"/>
    </source>
</evidence>
<dbReference type="Pfam" id="PF13603">
    <property type="entry name" value="tRNA-synt_1_2"/>
    <property type="match status" value="2"/>
</dbReference>
<dbReference type="Proteomes" id="UP001273799">
    <property type="component" value="Unassembled WGS sequence"/>
</dbReference>
<comment type="similarity">
    <text evidence="1 9 10">Belongs to the class-I aminoacyl-tRNA synthetase family.</text>
</comment>
<dbReference type="FunFam" id="3.40.50.620:FF:000056">
    <property type="entry name" value="Leucine--tRNA ligase"/>
    <property type="match status" value="1"/>
</dbReference>
<keyword evidence="18" id="KW-1185">Reference proteome</keyword>
<comment type="caution">
    <text evidence="9">Lacks conserved residue(s) required for the propagation of feature annotation.</text>
</comment>
<dbReference type="EMBL" id="JAWNFU010000002">
    <property type="protein sequence ID" value="MDY5153217.1"/>
    <property type="molecule type" value="Genomic_DNA"/>
</dbReference>
<evidence type="ECO:0000256" key="1">
    <source>
        <dbReference type="ARBA" id="ARBA00005594"/>
    </source>
</evidence>
<gene>
    <name evidence="9 17" type="primary">leuS</name>
    <name evidence="17" type="ORF">NCTC10327_00993</name>
    <name evidence="15" type="ORF">R6G71_04010</name>
    <name evidence="16" type="ORF">SAMN05421878_11531</name>
</gene>
<dbReference type="Pfam" id="PF08264">
    <property type="entry name" value="Anticodon_1"/>
    <property type="match status" value="1"/>
</dbReference>
<dbReference type="GO" id="GO:0005829">
    <property type="term" value="C:cytosol"/>
    <property type="evidence" value="ECO:0007669"/>
    <property type="project" value="TreeGrafter"/>
</dbReference>
<dbReference type="InterPro" id="IPR009008">
    <property type="entry name" value="Val/Leu/Ile-tRNA-synth_edit"/>
</dbReference>
<dbReference type="InterPro" id="IPR025709">
    <property type="entry name" value="Leu_tRNA-synth_edit"/>
</dbReference>
<dbReference type="SUPFAM" id="SSF52374">
    <property type="entry name" value="Nucleotidylyl transferase"/>
    <property type="match status" value="1"/>
</dbReference>
<dbReference type="RefSeq" id="WP_074663493.1">
    <property type="nucleotide sequence ID" value="NZ_FNAU01000015.1"/>
</dbReference>
<dbReference type="PANTHER" id="PTHR43740:SF2">
    <property type="entry name" value="LEUCINE--TRNA LIGASE, MITOCHONDRIAL"/>
    <property type="match status" value="1"/>
</dbReference>
<dbReference type="FunFam" id="3.90.740.10:FF:000017">
    <property type="entry name" value="Leucine--tRNA ligase"/>
    <property type="match status" value="1"/>
</dbReference>
<feature type="domain" description="Methionyl/Valyl/Leucyl/Isoleucyl-tRNA synthetase anticodon-binding" evidence="12">
    <location>
        <begin position="829"/>
        <end position="939"/>
    </location>
</feature>
<dbReference type="PANTHER" id="PTHR43740">
    <property type="entry name" value="LEUCYL-TRNA SYNTHETASE"/>
    <property type="match status" value="1"/>
</dbReference>
<dbReference type="EMBL" id="UYIO01000001">
    <property type="protein sequence ID" value="VDG76336.1"/>
    <property type="molecule type" value="Genomic_DNA"/>
</dbReference>
<dbReference type="PROSITE" id="PS00178">
    <property type="entry name" value="AA_TRNA_LIGASE_I"/>
    <property type="match status" value="1"/>
</dbReference>
<reference evidence="18" key="1">
    <citation type="submission" date="2016-10" db="EMBL/GenBank/DDBJ databases">
        <authorList>
            <person name="Varghese N."/>
        </authorList>
    </citation>
    <scope>NUCLEOTIDE SEQUENCE [LARGE SCALE GENOMIC DNA]</scope>
    <source>
        <strain evidence="18">DSM 20639</strain>
    </source>
</reference>
<dbReference type="InterPro" id="IPR013155">
    <property type="entry name" value="M/V/L/I-tRNA-synth_anticd-bd"/>
</dbReference>
<dbReference type="Gene3D" id="3.90.740.10">
    <property type="entry name" value="Valyl/Leucyl/Isoleucyl-tRNA synthetase, editing domain"/>
    <property type="match status" value="1"/>
</dbReference>
<dbReference type="EMBL" id="FNAU01000015">
    <property type="protein sequence ID" value="SDE59462.1"/>
    <property type="molecule type" value="Genomic_DNA"/>
</dbReference>
<evidence type="ECO:0000256" key="11">
    <source>
        <dbReference type="SAM" id="MobiDB-lite"/>
    </source>
</evidence>
<reference evidence="17 19" key="3">
    <citation type="submission" date="2018-11" db="EMBL/GenBank/DDBJ databases">
        <authorList>
            <consortium name="Pathogen Informatics"/>
        </authorList>
    </citation>
    <scope>NUCLEOTIDE SEQUENCE [LARGE SCALE GENOMIC DNA]</scope>
    <source>
        <strain evidence="17 19">NCTC10327</strain>
    </source>
</reference>
<dbReference type="CDD" id="cd07958">
    <property type="entry name" value="Anticodon_Ia_Leu_BEm"/>
    <property type="match status" value="1"/>
</dbReference>
<evidence type="ECO:0000256" key="10">
    <source>
        <dbReference type="RuleBase" id="RU363039"/>
    </source>
</evidence>
<feature type="region of interest" description="Disordered" evidence="11">
    <location>
        <begin position="567"/>
        <end position="588"/>
    </location>
</feature>
<sequence>MSAESGTPYRYTAELANEIEARWQERWQQEGTFNADNPVGNLAGEHAQLPKYYIADMFPYPSGKGLHVGHPLGYIATDCVARYQRMQGKNVLYTMGYDAFGLPAEQYAVQTGQHPRITTEENVANMRGQLARLGLSHDLRRSFSTTDIDYVKWTQWIFLQVYNSWFDPEAPRRDGRGTGAARPISELVAQFEKGEKTPANGQPWANLTAAEKEAELAEYRLAYVAEAPVNWCPGLGTVLANEEVTAEGRSERGNYPVFKRNLKQWMMRITAYADRLIDDLDTIDWPEKVRAMQVNWIGRSEGATVRFTVTGGGTTPELDVYTTRPDTLFGATFMAVAPEHKVLGGTAPGASGDAAALAVPDTWPEGTRSEWTGGAASPREAVRAYRAQAASKSDTERTADEHEKTGVFSGLYGINPVNGAQVPIFVADYVLTGYGTGAIMAVPAHDDRDWEFAQKYNLDVVRTIGPEDDPYGPDLSAGAYTGDGVAVDSENAEVSLNGLGKDAAKARMTQWLTERGTGKATVNYRLRDWLFSRQRYWGEPFPIVWDEEGVPHALPASQLPVELPELSDYSPVSYDPDDADSQPKAPLSKATDWVNVELDLGDGRGLRKYRRETNTMPQWAGSCWYELRYTDPENPDAFADPENENYWMGPRPENGNVSGGVDLYVGGVEHAVLHLLYARFWHKVLYDLGYVSSSEPFHKLFNQGYIQAYAYTDARGQYVPAQDVEEKTAADGTTEYFYQGKPVTREYGKMGKSLKNIVTPESVSDEYGTDTFRVYEMSMGPLDESRPWETRAIVGSQRFLQRLWRNVVDETTGEVTVVDTEPDAQTAKLLARTIAGVTEDYDAMRTNTAISKLIVLNNHLTGLPQVPRAAAEALVLMVSPVAPHIAEELWEKLGRTESLARHPFPQVSDESLLEDDLVTCVIQVQGKVRARIEVRPDIAAEELEKLALAEDKVQKYLDGEPRKVIVRAPNIVNVVP</sequence>
<dbReference type="EC" id="6.1.1.4" evidence="9"/>
<feature type="domain" description="Leucyl-tRNA synthetase editing" evidence="14">
    <location>
        <begin position="376"/>
        <end position="512"/>
    </location>
</feature>
<evidence type="ECO:0000256" key="8">
    <source>
        <dbReference type="ARBA" id="ARBA00047469"/>
    </source>
</evidence>
<dbReference type="InterPro" id="IPR014729">
    <property type="entry name" value="Rossmann-like_a/b/a_fold"/>
</dbReference>
<dbReference type="InterPro" id="IPR002302">
    <property type="entry name" value="Leu-tRNA-ligase"/>
</dbReference>
<protein>
    <recommendedName>
        <fullName evidence="9">Leucine--tRNA ligase</fullName>
        <ecNumber evidence="9">6.1.1.4</ecNumber>
    </recommendedName>
    <alternativeName>
        <fullName evidence="9">Leucyl-tRNA synthetase</fullName>
        <shortName evidence="9">LeuRS</shortName>
    </alternativeName>
</protein>
<dbReference type="Gene3D" id="3.40.50.620">
    <property type="entry name" value="HUPs"/>
    <property type="match status" value="3"/>
</dbReference>
<comment type="subcellular location">
    <subcellularLocation>
        <location evidence="9">Cytoplasm</location>
    </subcellularLocation>
</comment>
<keyword evidence="6 9" id="KW-0648">Protein biosynthesis</keyword>
<dbReference type="GO" id="GO:0006429">
    <property type="term" value="P:leucyl-tRNA aminoacylation"/>
    <property type="evidence" value="ECO:0007669"/>
    <property type="project" value="UniProtKB-UniRule"/>
</dbReference>
<evidence type="ECO:0000313" key="16">
    <source>
        <dbReference type="EMBL" id="SDE59462.1"/>
    </source>
</evidence>
<dbReference type="Gene3D" id="1.10.730.10">
    <property type="entry name" value="Isoleucyl-tRNA Synthetase, Domain 1"/>
    <property type="match status" value="1"/>
</dbReference>
<dbReference type="GO" id="GO:0004823">
    <property type="term" value="F:leucine-tRNA ligase activity"/>
    <property type="evidence" value="ECO:0007669"/>
    <property type="project" value="UniProtKB-UniRule"/>
</dbReference>
<reference evidence="16" key="2">
    <citation type="submission" date="2016-10" db="EMBL/GenBank/DDBJ databases">
        <authorList>
            <person name="de Groot N.N."/>
        </authorList>
    </citation>
    <scope>NUCLEOTIDE SEQUENCE [LARGE SCALE GENOMIC DNA]</scope>
    <source>
        <strain evidence="16">DSM 20639</strain>
    </source>
</reference>
<keyword evidence="4 9" id="KW-0547">Nucleotide-binding</keyword>
<dbReference type="InterPro" id="IPR009080">
    <property type="entry name" value="tRNAsynth_Ia_anticodon-bd"/>
</dbReference>
<dbReference type="FunFam" id="1.10.730.10:FF:000011">
    <property type="entry name" value="Leucine--tRNA ligase chloroplastic/mitochondrial"/>
    <property type="match status" value="1"/>
</dbReference>
<dbReference type="HAMAP" id="MF_00049_B">
    <property type="entry name" value="Leu_tRNA_synth_B"/>
    <property type="match status" value="1"/>
</dbReference>
<evidence type="ECO:0000256" key="7">
    <source>
        <dbReference type="ARBA" id="ARBA00023146"/>
    </source>
</evidence>
<dbReference type="Proteomes" id="UP000182744">
    <property type="component" value="Unassembled WGS sequence"/>
</dbReference>
<evidence type="ECO:0000259" key="12">
    <source>
        <dbReference type="Pfam" id="PF08264"/>
    </source>
</evidence>
<evidence type="ECO:0000256" key="3">
    <source>
        <dbReference type="ARBA" id="ARBA00022598"/>
    </source>
</evidence>
<reference evidence="15" key="4">
    <citation type="submission" date="2023-10" db="EMBL/GenBank/DDBJ databases">
        <title>Whole Genome based description of the genera Actinobaculum and Actinotignum reveals a complex phylogenetic relationship within the species included in the genus Actinotignum.</title>
        <authorList>
            <person name="Jensen C.S."/>
            <person name="Dargis R."/>
            <person name="Kemp M."/>
            <person name="Christensen J.J."/>
        </authorList>
    </citation>
    <scope>NUCLEOTIDE SEQUENCE</scope>
    <source>
        <strain evidence="15">Actinobaculum_suis_CCUG19206T</strain>
    </source>
</reference>
<evidence type="ECO:0000313" key="15">
    <source>
        <dbReference type="EMBL" id="MDY5153217.1"/>
    </source>
</evidence>
<feature type="domain" description="Methionyl/Leucyl tRNA synthetase" evidence="13">
    <location>
        <begin position="53"/>
        <end position="162"/>
    </location>
</feature>
<evidence type="ECO:0000313" key="17">
    <source>
        <dbReference type="EMBL" id="VDG76336.1"/>
    </source>
</evidence>
<proteinExistence type="inferred from homology"/>
<dbReference type="FunFam" id="3.40.50.620:FF:000087">
    <property type="entry name" value="Leucine--tRNA ligase"/>
    <property type="match status" value="1"/>
</dbReference>